<evidence type="ECO:0000313" key="1">
    <source>
        <dbReference type="EMBL" id="MPM47423.1"/>
    </source>
</evidence>
<sequence>MVEETVVWDYHLYRPTSGRGEMGFVLLLHKVDSPEQKRSQCLGYQVAPSLKNIGNLVKQGVGIEPGRAGEE</sequence>
<gene>
    <name evidence="1" type="ORF">SDC9_94133</name>
</gene>
<dbReference type="AlphaFoldDB" id="A0A645A992"/>
<proteinExistence type="predicted"/>
<accession>A0A645A992</accession>
<protein>
    <submittedName>
        <fullName evidence="1">Uncharacterized protein</fullName>
    </submittedName>
</protein>
<reference evidence="1" key="1">
    <citation type="submission" date="2019-08" db="EMBL/GenBank/DDBJ databases">
        <authorList>
            <person name="Kucharzyk K."/>
            <person name="Murdoch R.W."/>
            <person name="Higgins S."/>
            <person name="Loffler F."/>
        </authorList>
    </citation>
    <scope>NUCLEOTIDE SEQUENCE</scope>
</reference>
<dbReference type="EMBL" id="VSSQ01011671">
    <property type="protein sequence ID" value="MPM47423.1"/>
    <property type="molecule type" value="Genomic_DNA"/>
</dbReference>
<organism evidence="1">
    <name type="scientific">bioreactor metagenome</name>
    <dbReference type="NCBI Taxonomy" id="1076179"/>
    <lineage>
        <taxon>unclassified sequences</taxon>
        <taxon>metagenomes</taxon>
        <taxon>ecological metagenomes</taxon>
    </lineage>
</organism>
<comment type="caution">
    <text evidence="1">The sequence shown here is derived from an EMBL/GenBank/DDBJ whole genome shotgun (WGS) entry which is preliminary data.</text>
</comment>
<name>A0A645A992_9ZZZZ</name>